<dbReference type="Proteomes" id="UP000020529">
    <property type="component" value="Unassembled WGS sequence"/>
</dbReference>
<comment type="caution">
    <text evidence="3">The sequence shown here is derived from an EMBL/GenBank/DDBJ whole genome shotgun (WGS) entry which is preliminary data.</text>
</comment>
<dbReference type="AlphaFoldDB" id="A0A015U1K7"/>
<accession>A0A015U1K7</accession>
<dbReference type="EMBL" id="JGCY01000132">
    <property type="protein sequence ID" value="EXY76637.1"/>
    <property type="molecule type" value="Genomic_DNA"/>
</dbReference>
<evidence type="ECO:0000313" key="1">
    <source>
        <dbReference type="EMBL" id="EXY76196.1"/>
    </source>
</evidence>
<protein>
    <submittedName>
        <fullName evidence="3">Uncharacterized protein</fullName>
    </submittedName>
</protein>
<evidence type="ECO:0000313" key="4">
    <source>
        <dbReference type="Proteomes" id="UP000020529"/>
    </source>
</evidence>
<dbReference type="EMBL" id="JGCY01000210">
    <property type="protein sequence ID" value="EXY76196.1"/>
    <property type="molecule type" value="Genomic_DNA"/>
</dbReference>
<evidence type="ECO:0000313" key="3">
    <source>
        <dbReference type="EMBL" id="EXY77031.1"/>
    </source>
</evidence>
<proteinExistence type="predicted"/>
<dbReference type="EMBL" id="JGCY01000031">
    <property type="protein sequence ID" value="EXY77031.1"/>
    <property type="molecule type" value="Genomic_DNA"/>
</dbReference>
<dbReference type="PATRIC" id="fig|1339315.3.peg.421"/>
<gene>
    <name evidence="3" type="ORF">M124_4079</name>
    <name evidence="2" type="ORF">M124_4485</name>
    <name evidence="1" type="ORF">M124_4913</name>
</gene>
<name>A0A015U1K7_BACFG</name>
<evidence type="ECO:0000313" key="2">
    <source>
        <dbReference type="EMBL" id="EXY76637.1"/>
    </source>
</evidence>
<organism evidence="3 4">
    <name type="scientific">Bacteroides fragilis str. 3988T(B)14</name>
    <dbReference type="NCBI Taxonomy" id="1339315"/>
    <lineage>
        <taxon>Bacteria</taxon>
        <taxon>Pseudomonadati</taxon>
        <taxon>Bacteroidota</taxon>
        <taxon>Bacteroidia</taxon>
        <taxon>Bacteroidales</taxon>
        <taxon>Bacteroidaceae</taxon>
        <taxon>Bacteroides</taxon>
    </lineage>
</organism>
<sequence length="46" mass="5197">MSICLLVIGRIDLFVLKVSFSVCTSPNIQDETLFLRFKIFLSNFGA</sequence>
<reference evidence="3 4" key="1">
    <citation type="submission" date="2014-02" db="EMBL/GenBank/DDBJ databases">
        <authorList>
            <person name="Sears C."/>
            <person name="Carroll K."/>
            <person name="Sack B.R."/>
            <person name="Qadri F."/>
            <person name="Myers L.L."/>
            <person name="Chung G.-T."/>
            <person name="Escheverria P."/>
            <person name="Fraser C.M."/>
            <person name="Sadzewicz L."/>
            <person name="Shefchek K.A."/>
            <person name="Tallon L."/>
            <person name="Das S.P."/>
            <person name="Daugherty S."/>
            <person name="Mongodin E.F."/>
        </authorList>
    </citation>
    <scope>NUCLEOTIDE SEQUENCE [LARGE SCALE GENOMIC DNA]</scope>
    <source>
        <strain evidence="3">3988T</strain>
        <strain evidence="4">3988T(B)14</strain>
    </source>
</reference>